<accession>A0A1F5LHD5</accession>
<reference evidence="1 2" key="1">
    <citation type="journal article" date="2016" name="Sci. Rep.">
        <title>Penicillium arizonense, a new, genome sequenced fungal species, reveals a high chemical diversity in secreted metabolites.</title>
        <authorList>
            <person name="Grijseels S."/>
            <person name="Nielsen J.C."/>
            <person name="Randelovic M."/>
            <person name="Nielsen J."/>
            <person name="Nielsen K.F."/>
            <person name="Workman M."/>
            <person name="Frisvad J.C."/>
        </authorList>
    </citation>
    <scope>NUCLEOTIDE SEQUENCE [LARGE SCALE GENOMIC DNA]</scope>
    <source>
        <strain evidence="1 2">CBS 141311</strain>
    </source>
</reference>
<evidence type="ECO:0000313" key="1">
    <source>
        <dbReference type="EMBL" id="OGE52361.1"/>
    </source>
</evidence>
<dbReference type="Proteomes" id="UP000177622">
    <property type="component" value="Unassembled WGS sequence"/>
</dbReference>
<organism evidence="1 2">
    <name type="scientific">Penicillium arizonense</name>
    <dbReference type="NCBI Taxonomy" id="1835702"/>
    <lineage>
        <taxon>Eukaryota</taxon>
        <taxon>Fungi</taxon>
        <taxon>Dikarya</taxon>
        <taxon>Ascomycota</taxon>
        <taxon>Pezizomycotina</taxon>
        <taxon>Eurotiomycetes</taxon>
        <taxon>Eurotiomycetidae</taxon>
        <taxon>Eurotiales</taxon>
        <taxon>Aspergillaceae</taxon>
        <taxon>Penicillium</taxon>
    </lineage>
</organism>
<name>A0A1F5LHD5_PENAI</name>
<keyword evidence="2" id="KW-1185">Reference proteome</keyword>
<evidence type="ECO:0000313" key="2">
    <source>
        <dbReference type="Proteomes" id="UP000177622"/>
    </source>
</evidence>
<gene>
    <name evidence="1" type="ORF">PENARI_c010G12381</name>
</gene>
<dbReference type="RefSeq" id="XP_022487803.1">
    <property type="nucleotide sequence ID" value="XM_022632455.1"/>
</dbReference>
<proteinExistence type="predicted"/>
<sequence>MAKILRGNTCIEFYSFTRKCSGGFRLDLQSFGPAEPKICMR</sequence>
<dbReference type="AlphaFoldDB" id="A0A1F5LHD5"/>
<dbReference type="GeneID" id="34577189"/>
<protein>
    <submittedName>
        <fullName evidence="1">Uncharacterized protein</fullName>
    </submittedName>
</protein>
<dbReference type="EMBL" id="LXJU01000010">
    <property type="protein sequence ID" value="OGE52361.1"/>
    <property type="molecule type" value="Genomic_DNA"/>
</dbReference>
<comment type="caution">
    <text evidence="1">The sequence shown here is derived from an EMBL/GenBank/DDBJ whole genome shotgun (WGS) entry which is preliminary data.</text>
</comment>